<feature type="transmembrane region" description="Helical" evidence="1">
    <location>
        <begin position="7"/>
        <end position="25"/>
    </location>
</feature>
<protein>
    <submittedName>
        <fullName evidence="2">Uncharacterized protein</fullName>
    </submittedName>
</protein>
<accession>A0A368XBI0</accession>
<keyword evidence="1" id="KW-1133">Transmembrane helix</keyword>
<feature type="transmembrane region" description="Helical" evidence="1">
    <location>
        <begin position="31"/>
        <end position="51"/>
    </location>
</feature>
<evidence type="ECO:0000256" key="1">
    <source>
        <dbReference type="SAM" id="Phobius"/>
    </source>
</evidence>
<organism evidence="2 3">
    <name type="scientific">Saliterribacillus persicus</name>
    <dbReference type="NCBI Taxonomy" id="930114"/>
    <lineage>
        <taxon>Bacteria</taxon>
        <taxon>Bacillati</taxon>
        <taxon>Bacillota</taxon>
        <taxon>Bacilli</taxon>
        <taxon>Bacillales</taxon>
        <taxon>Bacillaceae</taxon>
        <taxon>Saliterribacillus</taxon>
    </lineage>
</organism>
<dbReference type="AlphaFoldDB" id="A0A368XBI0"/>
<keyword evidence="1" id="KW-0472">Membrane</keyword>
<comment type="caution">
    <text evidence="2">The sequence shown here is derived from an EMBL/GenBank/DDBJ whole genome shotgun (WGS) entry which is preliminary data.</text>
</comment>
<dbReference type="EMBL" id="QPJJ01000018">
    <property type="protein sequence ID" value="RCW63374.1"/>
    <property type="molecule type" value="Genomic_DNA"/>
</dbReference>
<reference evidence="2 3" key="1">
    <citation type="submission" date="2018-07" db="EMBL/GenBank/DDBJ databases">
        <title>Genomic Encyclopedia of Type Strains, Phase IV (KMG-IV): sequencing the most valuable type-strain genomes for metagenomic binning, comparative biology and taxonomic classification.</title>
        <authorList>
            <person name="Goeker M."/>
        </authorList>
    </citation>
    <scope>NUCLEOTIDE SEQUENCE [LARGE SCALE GENOMIC DNA]</scope>
    <source>
        <strain evidence="2 3">DSM 27696</strain>
    </source>
</reference>
<name>A0A368XBI0_9BACI</name>
<proteinExistence type="predicted"/>
<evidence type="ECO:0000313" key="2">
    <source>
        <dbReference type="EMBL" id="RCW63374.1"/>
    </source>
</evidence>
<evidence type="ECO:0000313" key="3">
    <source>
        <dbReference type="Proteomes" id="UP000252585"/>
    </source>
</evidence>
<gene>
    <name evidence="2" type="ORF">DFR57_11841</name>
</gene>
<keyword evidence="1" id="KW-0812">Transmembrane</keyword>
<sequence>MMKNKTRIILLISFYFLLCLFDYIFTKSFNWIPNILEAIVVFALVVLFIEIDSRKK</sequence>
<dbReference type="Proteomes" id="UP000252585">
    <property type="component" value="Unassembled WGS sequence"/>
</dbReference>
<keyword evidence="3" id="KW-1185">Reference proteome</keyword>